<gene>
    <name evidence="3" type="ORF">CWATWH0005_4158</name>
</gene>
<feature type="transmembrane region" description="Helical" evidence="1">
    <location>
        <begin position="246"/>
        <end position="266"/>
    </location>
</feature>
<dbReference type="PROSITE" id="PS50234">
    <property type="entry name" value="VWFA"/>
    <property type="match status" value="1"/>
</dbReference>
<dbReference type="AlphaFoldDB" id="T2J043"/>
<protein>
    <recommendedName>
        <fullName evidence="2">VWFA domain-containing protein</fullName>
    </recommendedName>
</protein>
<feature type="domain" description="VWFA" evidence="2">
    <location>
        <begin position="56"/>
        <end position="238"/>
    </location>
</feature>
<reference evidence="3 4" key="1">
    <citation type="submission" date="2013-01" db="EMBL/GenBank/DDBJ databases">
        <authorList>
            <person name="Bench S."/>
        </authorList>
    </citation>
    <scope>NUCLEOTIDE SEQUENCE [LARGE SCALE GENOMIC DNA]</scope>
    <source>
        <strain evidence="3 4">WH 0005</strain>
    </source>
</reference>
<dbReference type="SUPFAM" id="SSF53300">
    <property type="entry name" value="vWA-like"/>
    <property type="match status" value="1"/>
</dbReference>
<evidence type="ECO:0000256" key="1">
    <source>
        <dbReference type="SAM" id="Phobius"/>
    </source>
</evidence>
<keyword evidence="1" id="KW-1133">Transmembrane helix</keyword>
<dbReference type="Gene3D" id="3.40.50.410">
    <property type="entry name" value="von Willebrand factor, type A domain"/>
    <property type="match status" value="1"/>
</dbReference>
<name>T2J043_CROWT</name>
<evidence type="ECO:0000259" key="2">
    <source>
        <dbReference type="PROSITE" id="PS50234"/>
    </source>
</evidence>
<sequence length="316" mass="34545">MSISSRKRQANSSNKTLSLREATRYPLFKIPLMALIICLILALLCGLLGLGRPQVNVAISLDLSSSTYTNNGQTVGTSKTIQEQEIEAVYAYLDYNQQRLKRPNQVQVFGFGGNVQPLTPDFSNDTSTVKSQLMSAIANPNLISAILPELTDINRAISTGTNALSTIPQGCRELLLVTDGEATVSPETIANAAFNRVKLNIVVVGDQSPTLQSAAIATGGIYLSGEAQTLDRLFTQRLFSHFNSNLPWVIFWLGCAWISLMWMLCLPLNRLIFQQVMKLNWHKASQLALANALFWTVVTPCIIWGVAGTIPLISGC</sequence>
<evidence type="ECO:0000313" key="4">
    <source>
        <dbReference type="Proteomes" id="UP000017981"/>
    </source>
</evidence>
<feature type="transmembrane region" description="Helical" evidence="1">
    <location>
        <begin position="287"/>
        <end position="313"/>
    </location>
</feature>
<reference evidence="3 4" key="2">
    <citation type="submission" date="2013-09" db="EMBL/GenBank/DDBJ databases">
        <title>Whole genome comparison of six Crocosphaera watsonii strains with differing phenotypes.</title>
        <authorList>
            <person name="Bench S.R."/>
            <person name="Heller P."/>
            <person name="Frank I."/>
            <person name="Arciniega M."/>
            <person name="Shilova I.N."/>
            <person name="Zehr J.P."/>
        </authorList>
    </citation>
    <scope>NUCLEOTIDE SEQUENCE [LARGE SCALE GENOMIC DNA]</scope>
    <source>
        <strain evidence="3 4">WH 0005</strain>
    </source>
</reference>
<evidence type="ECO:0000313" key="3">
    <source>
        <dbReference type="EMBL" id="CCQ59256.1"/>
    </source>
</evidence>
<proteinExistence type="predicted"/>
<keyword evidence="1" id="KW-0812">Transmembrane</keyword>
<comment type="caution">
    <text evidence="3">The sequence shown here is derived from an EMBL/GenBank/DDBJ whole genome shotgun (WGS) entry which is preliminary data.</text>
</comment>
<dbReference type="InterPro" id="IPR002035">
    <property type="entry name" value="VWF_A"/>
</dbReference>
<dbReference type="EMBL" id="CAQL01001202">
    <property type="protein sequence ID" value="CCQ59256.1"/>
    <property type="molecule type" value="Genomic_DNA"/>
</dbReference>
<dbReference type="InterPro" id="IPR036465">
    <property type="entry name" value="vWFA_dom_sf"/>
</dbReference>
<dbReference type="GeneID" id="88767257"/>
<feature type="transmembrane region" description="Helical" evidence="1">
    <location>
        <begin position="30"/>
        <end position="50"/>
    </location>
</feature>
<dbReference type="CDD" id="cd00198">
    <property type="entry name" value="vWFA"/>
    <property type="match status" value="1"/>
</dbReference>
<accession>T2J043</accession>
<keyword evidence="1" id="KW-0472">Membrane</keyword>
<organism evidence="3 4">
    <name type="scientific">Crocosphaera watsonii WH 0005</name>
    <dbReference type="NCBI Taxonomy" id="423472"/>
    <lineage>
        <taxon>Bacteria</taxon>
        <taxon>Bacillati</taxon>
        <taxon>Cyanobacteriota</taxon>
        <taxon>Cyanophyceae</taxon>
        <taxon>Oscillatoriophycideae</taxon>
        <taxon>Chroococcales</taxon>
        <taxon>Aphanothecaceae</taxon>
        <taxon>Crocosphaera</taxon>
    </lineage>
</organism>
<dbReference type="Proteomes" id="UP000017981">
    <property type="component" value="Unassembled WGS sequence"/>
</dbReference>
<dbReference type="RefSeq" id="WP_021834171.1">
    <property type="nucleotide sequence ID" value="NZ_CAQL01001202.1"/>
</dbReference>